<keyword evidence="3" id="KW-1185">Reference proteome</keyword>
<protein>
    <submittedName>
        <fullName evidence="2">Uncharacterized protein</fullName>
    </submittedName>
</protein>
<evidence type="ECO:0000313" key="3">
    <source>
        <dbReference type="Proteomes" id="UP000501602"/>
    </source>
</evidence>
<feature type="transmembrane region" description="Helical" evidence="1">
    <location>
        <begin position="5"/>
        <end position="24"/>
    </location>
</feature>
<keyword evidence="1" id="KW-1133">Transmembrane helix</keyword>
<dbReference type="EMBL" id="CP051180">
    <property type="protein sequence ID" value="QIZ76146.1"/>
    <property type="molecule type" value="Genomic_DNA"/>
</dbReference>
<organism evidence="2 3">
    <name type="scientific">Ferrimonas lipolytica</name>
    <dbReference type="NCBI Taxonomy" id="2724191"/>
    <lineage>
        <taxon>Bacteria</taxon>
        <taxon>Pseudomonadati</taxon>
        <taxon>Pseudomonadota</taxon>
        <taxon>Gammaproteobacteria</taxon>
        <taxon>Alteromonadales</taxon>
        <taxon>Ferrimonadaceae</taxon>
        <taxon>Ferrimonas</taxon>
    </lineage>
</organism>
<keyword evidence="1" id="KW-0812">Transmembrane</keyword>
<dbReference type="KEGG" id="fes:HER31_04110"/>
<evidence type="ECO:0000313" key="2">
    <source>
        <dbReference type="EMBL" id="QIZ76146.1"/>
    </source>
</evidence>
<reference evidence="2 3" key="1">
    <citation type="submission" date="2020-04" db="EMBL/GenBank/DDBJ databases">
        <title>Ferrimonas sp. S7 isolated from sea water.</title>
        <authorList>
            <person name="Bae S.S."/>
            <person name="Baek K."/>
        </authorList>
    </citation>
    <scope>NUCLEOTIDE SEQUENCE [LARGE SCALE GENOMIC DNA]</scope>
    <source>
        <strain evidence="2 3">S7</strain>
    </source>
</reference>
<dbReference type="AlphaFoldDB" id="A0A6H1UD61"/>
<proteinExistence type="predicted"/>
<gene>
    <name evidence="2" type="ORF">HER31_04110</name>
</gene>
<name>A0A6H1UD61_9GAMM</name>
<dbReference type="RefSeq" id="WP_168659406.1">
    <property type="nucleotide sequence ID" value="NZ_CP051180.1"/>
</dbReference>
<feature type="transmembrane region" description="Helical" evidence="1">
    <location>
        <begin position="48"/>
        <end position="70"/>
    </location>
</feature>
<sequence length="74" mass="8660">METRLLIVFAIFLSGNLYWCYRYLEVAKNTDISTQQREDMKESIQDNWVQFACIAIIITMLMAPVAHNILMTTQ</sequence>
<keyword evidence="1" id="KW-0472">Membrane</keyword>
<dbReference type="Proteomes" id="UP000501602">
    <property type="component" value="Chromosome"/>
</dbReference>
<accession>A0A6H1UD61</accession>
<evidence type="ECO:0000256" key="1">
    <source>
        <dbReference type="SAM" id="Phobius"/>
    </source>
</evidence>